<gene>
    <name evidence="1" type="ORF">ITX56_17085</name>
</gene>
<dbReference type="EMBL" id="JADMNK010000010">
    <property type="protein sequence ID" value="MBZ0059485.1"/>
    <property type="molecule type" value="Genomic_DNA"/>
</dbReference>
<sequence length="257" mass="28467">MDSYSTATLAREYQRISTAQDSVIWLHNDLHHAAAVCAKTEDVNGRQRHNVIAAVNLYVELPKRAGAVLSVLNATGDKGMVAVIIDVLDAAGFSVLLDMFPPPAEVLNSNRLVINGHPATVEHDQELNMYRGEFLGLSGEADFYAASLKKLVDEGETSLRVFLEGCTRDGLAAYQEIPDRVLVLFEDEESSACQWMYSPCRALDWKLPAEVSHQELSAVAQQLTGKVHTRHERAEWKLAIDVIMERHGDTIRALSAR</sequence>
<comment type="caution">
    <text evidence="1">The sequence shown here is derived from an EMBL/GenBank/DDBJ whole genome shotgun (WGS) entry which is preliminary data.</text>
</comment>
<dbReference type="Proteomes" id="UP000706580">
    <property type="component" value="Unassembled WGS sequence"/>
</dbReference>
<name>A0ABS7RYV5_9ENTR</name>
<evidence type="ECO:0000313" key="1">
    <source>
        <dbReference type="EMBL" id="MBZ0059485.1"/>
    </source>
</evidence>
<dbReference type="RefSeq" id="WP_223075167.1">
    <property type="nucleotide sequence ID" value="NZ_JADMNK010000010.1"/>
</dbReference>
<protein>
    <submittedName>
        <fullName evidence="1">Type II toxin-antitoxin system HicB family antitoxin</fullName>
    </submittedName>
</protein>
<keyword evidence="2" id="KW-1185">Reference proteome</keyword>
<reference evidence="1 2" key="1">
    <citation type="submission" date="2020-11" db="EMBL/GenBank/DDBJ databases">
        <title>Draft Genome of Enterobacter sp. strain EMC7.</title>
        <authorList>
            <person name="Barman P."/>
            <person name="Sinha S."/>
            <person name="Sen S."/>
            <person name="Chakraborty R."/>
        </authorList>
    </citation>
    <scope>NUCLEOTIDE SEQUENCE [LARGE SCALE GENOMIC DNA]</scope>
    <source>
        <strain evidence="1 2">EMC7</strain>
    </source>
</reference>
<proteinExistence type="predicted"/>
<accession>A0ABS7RYV5</accession>
<evidence type="ECO:0000313" key="2">
    <source>
        <dbReference type="Proteomes" id="UP000706580"/>
    </source>
</evidence>
<organism evidence="1 2">
    <name type="scientific">Leclercia barmai</name>
    <dbReference type="NCBI Taxonomy" id="2785629"/>
    <lineage>
        <taxon>Bacteria</taxon>
        <taxon>Pseudomonadati</taxon>
        <taxon>Pseudomonadota</taxon>
        <taxon>Gammaproteobacteria</taxon>
        <taxon>Enterobacterales</taxon>
        <taxon>Enterobacteriaceae</taxon>
        <taxon>Leclercia</taxon>
    </lineage>
</organism>